<protein>
    <recommendedName>
        <fullName evidence="1">Putative membrane protein insertion efficiency factor</fullName>
    </recommendedName>
</protein>
<dbReference type="RefSeq" id="WP_010882393.1">
    <property type="nucleotide sequence ID" value="NC_016843.1"/>
</dbReference>
<dbReference type="GeneID" id="93876698"/>
<accession>A0AAU8Q8B8</accession>
<sequence>MSVRRLCAWVFSGLLLALIRFYQRALSPHLLPSCRYYPSCSQYAYESVRVHGCVWGLFLTVKRVVRCHPFARGGYDPVPTKDVLPLQTDAQECS</sequence>
<comment type="similarity">
    <text evidence="1">Belongs to the UPF0161 family.</text>
</comment>
<organism evidence="2 3">
    <name type="scientific">Treponema pallidum subsp. pertenue (strain Gauthier)</name>
    <dbReference type="NCBI Taxonomy" id="491080"/>
    <lineage>
        <taxon>Bacteria</taxon>
        <taxon>Pseudomonadati</taxon>
        <taxon>Spirochaetota</taxon>
        <taxon>Spirochaetia</taxon>
        <taxon>Spirochaetales</taxon>
        <taxon>Treponemataceae</taxon>
        <taxon>Treponema</taxon>
    </lineage>
</organism>
<keyword evidence="1" id="KW-0997">Cell inner membrane</keyword>
<dbReference type="SMART" id="SM01234">
    <property type="entry name" value="Haemolytic"/>
    <property type="match status" value="1"/>
</dbReference>
<dbReference type="InterPro" id="IPR002696">
    <property type="entry name" value="Membr_insert_effic_factor_YidD"/>
</dbReference>
<dbReference type="EMBL" id="CP002376">
    <property type="protein sequence ID" value="AEZ60223.1"/>
    <property type="molecule type" value="Genomic_DNA"/>
</dbReference>
<reference evidence="3" key="1">
    <citation type="journal article" date="2012" name="PLoS Negl. Trop. Dis.">
        <title>Whole genome sequences of three Treponema pallidum ssp. pertenue strains: yaws and syphilis treponemes differ in less than 0.2% of the genome sequence.</title>
        <authorList>
            <person name="Cejkova D."/>
            <person name="Zobanikova M."/>
            <person name="Chen L."/>
            <person name="Pospisilova P."/>
            <person name="Strouhal M."/>
            <person name="Qin X."/>
            <person name="Mikalova L."/>
            <person name="Norris S.J."/>
            <person name="Muzny D.M."/>
            <person name="Gibbs R.A."/>
            <person name="Fulton L.L."/>
            <person name="Sodergren E."/>
            <person name="Weinstock G.M."/>
            <person name="Smajs D."/>
        </authorList>
    </citation>
    <scope>NUCLEOTIDE SEQUENCE [LARGE SCALE GENOMIC DNA]</scope>
    <source>
        <strain evidence="3">Gauthier</strain>
    </source>
</reference>
<dbReference type="Pfam" id="PF01809">
    <property type="entry name" value="YidD"/>
    <property type="match status" value="1"/>
</dbReference>
<dbReference type="KEGG" id="tpg:TPEGAU_0949a"/>
<evidence type="ECO:0000256" key="1">
    <source>
        <dbReference type="HAMAP-Rule" id="MF_00386"/>
    </source>
</evidence>
<dbReference type="PANTHER" id="PTHR33383:SF1">
    <property type="entry name" value="MEMBRANE PROTEIN INSERTION EFFICIENCY FACTOR-RELATED"/>
    <property type="match status" value="1"/>
</dbReference>
<dbReference type="HAMAP" id="MF_00386">
    <property type="entry name" value="UPF0161_YidD"/>
    <property type="match status" value="1"/>
</dbReference>
<gene>
    <name evidence="2" type="ordered locus">TPEGAU_0949a</name>
</gene>
<dbReference type="AlphaFoldDB" id="A0AAU8Q8B8"/>
<keyword evidence="1" id="KW-1003">Cell membrane</keyword>
<name>A0AAU8Q8B8_TREPG</name>
<comment type="function">
    <text evidence="1">Could be involved in insertion of integral membrane proteins into the membrane.</text>
</comment>
<dbReference type="GO" id="GO:0005886">
    <property type="term" value="C:plasma membrane"/>
    <property type="evidence" value="ECO:0007669"/>
    <property type="project" value="UniProtKB-SubCell"/>
</dbReference>
<dbReference type="Proteomes" id="UP000008192">
    <property type="component" value="Chromosome"/>
</dbReference>
<proteinExistence type="inferred from homology"/>
<evidence type="ECO:0000313" key="3">
    <source>
        <dbReference type="Proteomes" id="UP000008192"/>
    </source>
</evidence>
<dbReference type="PANTHER" id="PTHR33383">
    <property type="entry name" value="MEMBRANE PROTEIN INSERTION EFFICIENCY FACTOR-RELATED"/>
    <property type="match status" value="1"/>
</dbReference>
<evidence type="ECO:0000313" key="2">
    <source>
        <dbReference type="EMBL" id="AEZ60223.1"/>
    </source>
</evidence>
<keyword evidence="1" id="KW-0472">Membrane</keyword>
<dbReference type="NCBIfam" id="TIGR00278">
    <property type="entry name" value="membrane protein insertion efficiency factor YidD"/>
    <property type="match status" value="1"/>
</dbReference>
<comment type="subcellular location">
    <subcellularLocation>
        <location evidence="1">Cell inner membrane</location>
        <topology evidence="1">Peripheral membrane protein</topology>
        <orientation evidence="1">Cytoplasmic side</orientation>
    </subcellularLocation>
</comment>